<dbReference type="Proteomes" id="UP000178450">
    <property type="component" value="Unassembled WGS sequence"/>
</dbReference>
<name>A0A1F7KAM5_9BACT</name>
<comment type="caution">
    <text evidence="1">The sequence shown here is derived from an EMBL/GenBank/DDBJ whole genome shotgun (WGS) entry which is preliminary data.</text>
</comment>
<reference evidence="1 2" key="1">
    <citation type="journal article" date="2016" name="Nat. Commun.">
        <title>Thousands of microbial genomes shed light on interconnected biogeochemical processes in an aquifer system.</title>
        <authorList>
            <person name="Anantharaman K."/>
            <person name="Brown C.T."/>
            <person name="Hug L.A."/>
            <person name="Sharon I."/>
            <person name="Castelle C.J."/>
            <person name="Probst A.J."/>
            <person name="Thomas B.C."/>
            <person name="Singh A."/>
            <person name="Wilkins M.J."/>
            <person name="Karaoz U."/>
            <person name="Brodie E.L."/>
            <person name="Williams K.H."/>
            <person name="Hubbard S.S."/>
            <person name="Banfield J.F."/>
        </authorList>
    </citation>
    <scope>NUCLEOTIDE SEQUENCE [LARGE SCALE GENOMIC DNA]</scope>
</reference>
<dbReference type="EMBL" id="MGBG01000013">
    <property type="protein sequence ID" value="OGK64907.1"/>
    <property type="molecule type" value="Genomic_DNA"/>
</dbReference>
<accession>A0A1F7KAM5</accession>
<gene>
    <name evidence="1" type="ORF">A2209_04390</name>
</gene>
<protein>
    <submittedName>
        <fullName evidence="1">Uncharacterized protein</fullName>
    </submittedName>
</protein>
<proteinExistence type="predicted"/>
<evidence type="ECO:0000313" key="1">
    <source>
        <dbReference type="EMBL" id="OGK64907.1"/>
    </source>
</evidence>
<sequence length="255" mass="30029">MLPEKFLPQGDRIDTVALTYKLCEVGYYLSPNYFRNGFIKSEILTQIDPLDMEIIRELFSQTIIDINNCLGVDHIKKVLDKYFLHAAVTWSDLSKPEKSLTKNQREDILLTHIDYYIQKQKEPSDKERRENYYLLLKDFARRLLELLNQYLLRPDCIDFLIYSDLIYPIKRNGVSIFGFSLLDKLVHKLSGQQLNIHQHVEKLIAAIGAKDNDQAPEKILSALEVQLIEANLKESRRLTQQEIRELRQKSNRWYV</sequence>
<evidence type="ECO:0000313" key="2">
    <source>
        <dbReference type="Proteomes" id="UP000178450"/>
    </source>
</evidence>
<dbReference type="AlphaFoldDB" id="A0A1F7KAM5"/>
<organism evidence="1 2">
    <name type="scientific">Candidatus Roizmanbacteria bacterium RIFOXYA1_FULL_41_12</name>
    <dbReference type="NCBI Taxonomy" id="1802082"/>
    <lineage>
        <taxon>Bacteria</taxon>
        <taxon>Candidatus Roizmaniibacteriota</taxon>
    </lineage>
</organism>